<dbReference type="AlphaFoldDB" id="A0A8H3VCC0"/>
<dbReference type="Proteomes" id="UP000490939">
    <property type="component" value="Unassembled WGS sequence"/>
</dbReference>
<name>A0A8H3VCC0_VENIN</name>
<reference evidence="3 4" key="1">
    <citation type="submission" date="2019-07" db="EMBL/GenBank/DDBJ databases">
        <title>Venturia inaequalis Genome Resource.</title>
        <authorList>
            <person name="Lichtner F.J."/>
        </authorList>
    </citation>
    <scope>NUCLEOTIDE SEQUENCE [LARGE SCALE GENOMIC DNA]</scope>
    <source>
        <strain evidence="3 4">DMI_063113</strain>
    </source>
</reference>
<sequence>MILLILTIASFALTGTANPTLRARAVTAVYCQFQCFTNEVYEVSRLQESGELIDYIAGCQISNQYCQIRCADEQEPSCRALGTGNGKVDWRFECVKTAPTQPIVPPAAEPIVPPATQPIVPPASQPIVPPATQPILPPATQPEPKPKTKPPTKGCATCTGAPIIKPGNPLCLKNKLGGARKESVFQEHKPKYQASQQSDRNGLAKVAGPVRLVPH</sequence>
<feature type="region of interest" description="Disordered" evidence="1">
    <location>
        <begin position="182"/>
        <end position="215"/>
    </location>
</feature>
<evidence type="ECO:0000256" key="2">
    <source>
        <dbReference type="SAM" id="SignalP"/>
    </source>
</evidence>
<keyword evidence="4" id="KW-1185">Reference proteome</keyword>
<proteinExistence type="predicted"/>
<organism evidence="3 4">
    <name type="scientific">Venturia inaequalis</name>
    <name type="common">Apple scab fungus</name>
    <dbReference type="NCBI Taxonomy" id="5025"/>
    <lineage>
        <taxon>Eukaryota</taxon>
        <taxon>Fungi</taxon>
        <taxon>Dikarya</taxon>
        <taxon>Ascomycota</taxon>
        <taxon>Pezizomycotina</taxon>
        <taxon>Dothideomycetes</taxon>
        <taxon>Pleosporomycetidae</taxon>
        <taxon>Venturiales</taxon>
        <taxon>Venturiaceae</taxon>
        <taxon>Venturia</taxon>
    </lineage>
</organism>
<comment type="caution">
    <text evidence="3">The sequence shown here is derived from an EMBL/GenBank/DDBJ whole genome shotgun (WGS) entry which is preliminary data.</text>
</comment>
<evidence type="ECO:0000313" key="4">
    <source>
        <dbReference type="Proteomes" id="UP000490939"/>
    </source>
</evidence>
<gene>
    <name evidence="3" type="ORF">EG327_004827</name>
</gene>
<evidence type="ECO:0000313" key="3">
    <source>
        <dbReference type="EMBL" id="KAE9985131.1"/>
    </source>
</evidence>
<keyword evidence="2" id="KW-0732">Signal</keyword>
<accession>A0A8H3VCC0</accession>
<feature type="region of interest" description="Disordered" evidence="1">
    <location>
        <begin position="129"/>
        <end position="153"/>
    </location>
</feature>
<feature type="compositionally biased region" description="Pro residues" evidence="1">
    <location>
        <begin position="129"/>
        <end position="143"/>
    </location>
</feature>
<dbReference type="EMBL" id="WNWR01000283">
    <property type="protein sequence ID" value="KAE9985131.1"/>
    <property type="molecule type" value="Genomic_DNA"/>
</dbReference>
<evidence type="ECO:0000256" key="1">
    <source>
        <dbReference type="SAM" id="MobiDB-lite"/>
    </source>
</evidence>
<protein>
    <submittedName>
        <fullName evidence="3">Uncharacterized protein</fullName>
    </submittedName>
</protein>
<feature type="signal peptide" evidence="2">
    <location>
        <begin position="1"/>
        <end position="17"/>
    </location>
</feature>
<feature type="chain" id="PRO_5034808595" evidence="2">
    <location>
        <begin position="18"/>
        <end position="215"/>
    </location>
</feature>